<sequence>MSQGFVYILFNQSFPEQVKIGRTTRDVELRAKELQGTGVPTPFVVVHKEEVSDCETVEGILHDKFLDYRTESNREFFTMPVSKAVYELVEIAKEYKIEEKTIYPKTRNLLPHIPVEIKEQIRLGTELEIVQWSNYHYELEIDTFVFVEEEYREFSQRRCIPLWTSRNVSNINIGLPSSTQKY</sequence>
<protein>
    <recommendedName>
        <fullName evidence="1">Bacteriophage T5 Orf172 DNA-binding domain-containing protein</fullName>
    </recommendedName>
</protein>
<gene>
    <name evidence="2" type="ORF">BI308_25535</name>
</gene>
<evidence type="ECO:0000313" key="3">
    <source>
        <dbReference type="Proteomes" id="UP000183940"/>
    </source>
</evidence>
<reference evidence="2" key="1">
    <citation type="submission" date="2016-10" db="EMBL/GenBank/DDBJ databases">
        <title>CRISPR-Cas defence system in Roseofilum reptotaenium: evidence of a bacteriophage-cyanobacterium arms race in the coral black band disease.</title>
        <authorList>
            <person name="Buerger P."/>
            <person name="Wood-Charlson E.M."/>
            <person name="Weynberg K.D."/>
            <person name="Willis B."/>
            <person name="Van Oppen M.J."/>
        </authorList>
    </citation>
    <scope>NUCLEOTIDE SEQUENCE [LARGE SCALE GENOMIC DNA]</scope>
    <source>
        <strain evidence="2">AO1-A</strain>
    </source>
</reference>
<proteinExistence type="predicted"/>
<name>A0A1L9QJC5_9CYAN</name>
<dbReference type="AlphaFoldDB" id="A0A1L9QJC5"/>
<organism evidence="2 3">
    <name type="scientific">Roseofilum reptotaenium AO1-A</name>
    <dbReference type="NCBI Taxonomy" id="1925591"/>
    <lineage>
        <taxon>Bacteria</taxon>
        <taxon>Bacillati</taxon>
        <taxon>Cyanobacteriota</taxon>
        <taxon>Cyanophyceae</taxon>
        <taxon>Desertifilales</taxon>
        <taxon>Desertifilaceae</taxon>
        <taxon>Roseofilum</taxon>
    </lineage>
</organism>
<dbReference type="STRING" id="1925591.BI308_25535"/>
<dbReference type="InterPro" id="IPR018306">
    <property type="entry name" value="Phage_T5_Orf172_DNA-bd"/>
</dbReference>
<dbReference type="EMBL" id="MLAW01000091">
    <property type="protein sequence ID" value="OJJ13855.1"/>
    <property type="molecule type" value="Genomic_DNA"/>
</dbReference>
<evidence type="ECO:0000259" key="1">
    <source>
        <dbReference type="SMART" id="SM00974"/>
    </source>
</evidence>
<dbReference type="Proteomes" id="UP000183940">
    <property type="component" value="Unassembled WGS sequence"/>
</dbReference>
<comment type="caution">
    <text evidence="2">The sequence shown here is derived from an EMBL/GenBank/DDBJ whole genome shotgun (WGS) entry which is preliminary data.</text>
</comment>
<evidence type="ECO:0000313" key="2">
    <source>
        <dbReference type="EMBL" id="OJJ13855.1"/>
    </source>
</evidence>
<accession>A0A1L9QJC5</accession>
<dbReference type="Pfam" id="PF10544">
    <property type="entry name" value="T5orf172"/>
    <property type="match status" value="1"/>
</dbReference>
<keyword evidence="3" id="KW-1185">Reference proteome</keyword>
<feature type="domain" description="Bacteriophage T5 Orf172 DNA-binding" evidence="1">
    <location>
        <begin position="12"/>
        <end position="91"/>
    </location>
</feature>
<dbReference type="SMART" id="SM00974">
    <property type="entry name" value="T5orf172"/>
    <property type="match status" value="1"/>
</dbReference>